<reference evidence="5 6" key="1">
    <citation type="submission" date="2018-06" db="EMBL/GenBank/DDBJ databases">
        <title>Echinicola strongylocentroti sp. nov., isolated from a sea urchin Strongylocentrotus intermedius.</title>
        <authorList>
            <person name="Bae S.S."/>
        </authorList>
    </citation>
    <scope>NUCLEOTIDE SEQUENCE [LARGE SCALE GENOMIC DNA]</scope>
    <source>
        <strain evidence="5 6">MEBiC08714</strain>
    </source>
</reference>
<dbReference type="OrthoDB" id="9805821at2"/>
<keyword evidence="2 3" id="KW-0378">Hydrolase</keyword>
<evidence type="ECO:0000313" key="5">
    <source>
        <dbReference type="EMBL" id="AWW31882.1"/>
    </source>
</evidence>
<evidence type="ECO:0000256" key="3">
    <source>
        <dbReference type="RuleBase" id="RU361161"/>
    </source>
</evidence>
<organism evidence="5 6">
    <name type="scientific">Echinicola strongylocentroti</name>
    <dbReference type="NCBI Taxonomy" id="1795355"/>
    <lineage>
        <taxon>Bacteria</taxon>
        <taxon>Pseudomonadati</taxon>
        <taxon>Bacteroidota</taxon>
        <taxon>Cytophagia</taxon>
        <taxon>Cytophagales</taxon>
        <taxon>Cyclobacteriaceae</taxon>
        <taxon>Echinicola</taxon>
    </lineage>
</organism>
<dbReference type="PROSITE" id="PS51257">
    <property type="entry name" value="PROKAR_LIPOPROTEIN"/>
    <property type="match status" value="1"/>
</dbReference>
<sequence length="797" mass="86446">MFRSFGISSFIKSPLLLVLWLGAACSVFGQDRVLYKQANVPTAQRVEDLLARMTLEEKVGQLSTLLGWKMYQKDGEEVTVSKAFEEAVQQRHIGMLWATLRADPWTQKTLTTGLNPRQAAEATNAMQKYALENTRLGIPMMMAEECPHGHMAIGTTVFPTSIGQASTWNPALIKEMAAAIALEARLQGGHIGYGPVLDLAREPRWSRVEETYGEDPYINSQMGVAMVSGFQGEDVASGKNVISTLKHFTAYGVPEGGHNGTSVSIGQRELHESYLPPFKAAVEAGALSVMTAYNSIDGVPCTSNGYLLNNVLRDDWGFDGFVVSDLGSISGLKGSHHVAATSEDAAKLAINAGVDSDLGGYGFDKYLLEAIKSRKVSQAVLDQAVSRVLKVKFEMGLFENPYVDPEKAAKEVRSTSHVALARKVAREGIVLLKNEDNVLPLSKTLKSIAVIGPNADNTYNQLGDYTAPQAEENVVTVLEGIQAKVGNDVQVNYIKGCAIRDTTQSQIAEAAALAAKSDVAVVVLGGSSARDFDTEYEETAAAKVSDTEEGEVISDMESGEGFDRMTLELLGDQLQLVKAVQQTGTPVVVVLIKGRPLNLNWIDANVPAIVDAWYPGQEGGNAIADVLFGDYNPSGRLTISVPRSVGQLPVFYNYRNPQRHDYVEGSAAPLYAFGHGLSYADFTYTDLEITTSGNARSPKVTVQFEVKNSSNVDGEEVVQLYVKDMVSSTVRPLMSLKRFEKVMVPAGGSRKISFTLGAEDLQVLGQDLEWLVEPGNFQVMVGRSSRDIRLEGEFVLE</sequence>
<evidence type="ECO:0000256" key="1">
    <source>
        <dbReference type="ARBA" id="ARBA00005336"/>
    </source>
</evidence>
<dbReference type="GO" id="GO:0008422">
    <property type="term" value="F:beta-glucosidase activity"/>
    <property type="evidence" value="ECO:0007669"/>
    <property type="project" value="TreeGrafter"/>
</dbReference>
<dbReference type="InterPro" id="IPR036881">
    <property type="entry name" value="Glyco_hydro_3_C_sf"/>
</dbReference>
<dbReference type="Gene3D" id="3.40.50.1700">
    <property type="entry name" value="Glycoside hydrolase family 3 C-terminal domain"/>
    <property type="match status" value="1"/>
</dbReference>
<dbReference type="InterPro" id="IPR051915">
    <property type="entry name" value="Cellulose_Degrad_GH3"/>
</dbReference>
<dbReference type="PANTHER" id="PTHR30620:SF123">
    <property type="entry name" value="BETA-XYLOSIDASE"/>
    <property type="match status" value="1"/>
</dbReference>
<feature type="domain" description="Fibronectin type III-like" evidence="4">
    <location>
        <begin position="716"/>
        <end position="785"/>
    </location>
</feature>
<dbReference type="SUPFAM" id="SSF51445">
    <property type="entry name" value="(Trans)glycosidases"/>
    <property type="match status" value="1"/>
</dbReference>
<dbReference type="Pfam" id="PF01915">
    <property type="entry name" value="Glyco_hydro_3_C"/>
    <property type="match status" value="1"/>
</dbReference>
<keyword evidence="3" id="KW-0326">Glycosidase</keyword>
<dbReference type="FunFam" id="2.60.40.10:FF:000495">
    <property type="entry name" value="Periplasmic beta-glucosidase"/>
    <property type="match status" value="1"/>
</dbReference>
<dbReference type="KEGG" id="est:DN752_18040"/>
<dbReference type="SMART" id="SM01217">
    <property type="entry name" value="Fn3_like"/>
    <property type="match status" value="1"/>
</dbReference>
<dbReference type="PRINTS" id="PR00133">
    <property type="entry name" value="GLHYDRLASE3"/>
</dbReference>
<protein>
    <submittedName>
        <fullName evidence="5">Beta-glucosidase</fullName>
    </submittedName>
</protein>
<dbReference type="Gene3D" id="3.20.20.300">
    <property type="entry name" value="Glycoside hydrolase, family 3, N-terminal domain"/>
    <property type="match status" value="1"/>
</dbReference>
<dbReference type="Pfam" id="PF14310">
    <property type="entry name" value="Fn3-like"/>
    <property type="match status" value="1"/>
</dbReference>
<dbReference type="InterPro" id="IPR026891">
    <property type="entry name" value="Fn3-like"/>
</dbReference>
<name>A0A2Z4IL95_9BACT</name>
<dbReference type="InterPro" id="IPR017853">
    <property type="entry name" value="GH"/>
</dbReference>
<dbReference type="Proteomes" id="UP000248688">
    <property type="component" value="Chromosome"/>
</dbReference>
<dbReference type="InterPro" id="IPR002772">
    <property type="entry name" value="Glyco_hydro_3_C"/>
</dbReference>
<dbReference type="RefSeq" id="WP_112785255.1">
    <property type="nucleotide sequence ID" value="NZ_CP030041.1"/>
</dbReference>
<evidence type="ECO:0000313" key="6">
    <source>
        <dbReference type="Proteomes" id="UP000248688"/>
    </source>
</evidence>
<dbReference type="Pfam" id="PF00933">
    <property type="entry name" value="Glyco_hydro_3"/>
    <property type="match status" value="1"/>
</dbReference>
<dbReference type="EMBL" id="CP030041">
    <property type="protein sequence ID" value="AWW31882.1"/>
    <property type="molecule type" value="Genomic_DNA"/>
</dbReference>
<dbReference type="InterPro" id="IPR013783">
    <property type="entry name" value="Ig-like_fold"/>
</dbReference>
<dbReference type="GO" id="GO:0009251">
    <property type="term" value="P:glucan catabolic process"/>
    <property type="evidence" value="ECO:0007669"/>
    <property type="project" value="TreeGrafter"/>
</dbReference>
<dbReference type="PROSITE" id="PS00775">
    <property type="entry name" value="GLYCOSYL_HYDROL_F3"/>
    <property type="match status" value="1"/>
</dbReference>
<proteinExistence type="inferred from homology"/>
<dbReference type="InterPro" id="IPR019800">
    <property type="entry name" value="Glyco_hydro_3_AS"/>
</dbReference>
<evidence type="ECO:0000256" key="2">
    <source>
        <dbReference type="ARBA" id="ARBA00022801"/>
    </source>
</evidence>
<keyword evidence="6" id="KW-1185">Reference proteome</keyword>
<dbReference type="SUPFAM" id="SSF52279">
    <property type="entry name" value="Beta-D-glucan exohydrolase, C-terminal domain"/>
    <property type="match status" value="1"/>
</dbReference>
<gene>
    <name evidence="5" type="ORF">DN752_18040</name>
</gene>
<comment type="similarity">
    <text evidence="1 3">Belongs to the glycosyl hydrolase 3 family.</text>
</comment>
<dbReference type="PANTHER" id="PTHR30620">
    <property type="entry name" value="PERIPLASMIC BETA-GLUCOSIDASE-RELATED"/>
    <property type="match status" value="1"/>
</dbReference>
<dbReference type="InterPro" id="IPR036962">
    <property type="entry name" value="Glyco_hydro_3_N_sf"/>
</dbReference>
<accession>A0A2Z4IL95</accession>
<evidence type="ECO:0000259" key="4">
    <source>
        <dbReference type="SMART" id="SM01217"/>
    </source>
</evidence>
<dbReference type="FunFam" id="3.40.50.1700:FF:000009">
    <property type="entry name" value="Periplasmic beta-glucosidase"/>
    <property type="match status" value="1"/>
</dbReference>
<dbReference type="AlphaFoldDB" id="A0A2Z4IL95"/>
<dbReference type="InterPro" id="IPR001764">
    <property type="entry name" value="Glyco_hydro_3_N"/>
</dbReference>
<dbReference type="Gene3D" id="2.60.40.10">
    <property type="entry name" value="Immunoglobulins"/>
    <property type="match status" value="1"/>
</dbReference>